<name>A0A0E9UA25_ANGAN</name>
<dbReference type="AlphaFoldDB" id="A0A0E9UA25"/>
<evidence type="ECO:0000313" key="1">
    <source>
        <dbReference type="EMBL" id="JAH62592.1"/>
    </source>
</evidence>
<dbReference type="EMBL" id="GBXM01045985">
    <property type="protein sequence ID" value="JAH62592.1"/>
    <property type="molecule type" value="Transcribed_RNA"/>
</dbReference>
<reference evidence="1" key="2">
    <citation type="journal article" date="2015" name="Fish Shellfish Immunol.">
        <title>Early steps in the European eel (Anguilla anguilla)-Vibrio vulnificus interaction in the gills: Role of the RtxA13 toxin.</title>
        <authorList>
            <person name="Callol A."/>
            <person name="Pajuelo D."/>
            <person name="Ebbesson L."/>
            <person name="Teles M."/>
            <person name="MacKenzie S."/>
            <person name="Amaro C."/>
        </authorList>
    </citation>
    <scope>NUCLEOTIDE SEQUENCE</scope>
</reference>
<accession>A0A0E9UA25</accession>
<organism evidence="1">
    <name type="scientific">Anguilla anguilla</name>
    <name type="common">European freshwater eel</name>
    <name type="synonym">Muraena anguilla</name>
    <dbReference type="NCBI Taxonomy" id="7936"/>
    <lineage>
        <taxon>Eukaryota</taxon>
        <taxon>Metazoa</taxon>
        <taxon>Chordata</taxon>
        <taxon>Craniata</taxon>
        <taxon>Vertebrata</taxon>
        <taxon>Euteleostomi</taxon>
        <taxon>Actinopterygii</taxon>
        <taxon>Neopterygii</taxon>
        <taxon>Teleostei</taxon>
        <taxon>Anguilliformes</taxon>
        <taxon>Anguillidae</taxon>
        <taxon>Anguilla</taxon>
    </lineage>
</organism>
<proteinExistence type="predicted"/>
<sequence>MNTSYVYGRNRRRHSCLLHFRHNNYRNSNWGKSIQLTSHITWRRYQVRNPTSLSFRFYFPIHSWRPNRHCSSKTHQSTLYYMIHTM</sequence>
<protein>
    <submittedName>
        <fullName evidence="1">Uncharacterized protein</fullName>
    </submittedName>
</protein>
<reference evidence="1" key="1">
    <citation type="submission" date="2014-11" db="EMBL/GenBank/DDBJ databases">
        <authorList>
            <person name="Amaro Gonzalez C."/>
        </authorList>
    </citation>
    <scope>NUCLEOTIDE SEQUENCE</scope>
</reference>